<dbReference type="Proteomes" id="UP001432146">
    <property type="component" value="Unassembled WGS sequence"/>
</dbReference>
<feature type="compositionally biased region" description="Basic and acidic residues" evidence="1">
    <location>
        <begin position="163"/>
        <end position="175"/>
    </location>
</feature>
<feature type="compositionally biased region" description="Polar residues" evidence="1">
    <location>
        <begin position="438"/>
        <end position="453"/>
    </location>
</feature>
<feature type="region of interest" description="Disordered" evidence="1">
    <location>
        <begin position="363"/>
        <end position="386"/>
    </location>
</feature>
<gene>
    <name evidence="3" type="ORF">QLX08_007522</name>
</gene>
<dbReference type="SMART" id="SM00595">
    <property type="entry name" value="MADF"/>
    <property type="match status" value="1"/>
</dbReference>
<proteinExistence type="predicted"/>
<dbReference type="EMBL" id="JAWNGG020000148">
    <property type="protein sequence ID" value="KAK9299508.1"/>
    <property type="molecule type" value="Genomic_DNA"/>
</dbReference>
<keyword evidence="4" id="KW-1185">Reference proteome</keyword>
<evidence type="ECO:0000256" key="1">
    <source>
        <dbReference type="SAM" id="MobiDB-lite"/>
    </source>
</evidence>
<sequence>MPSKWNERLVISFLKAYKQYPCLWNPYHRHYYNCYEKNKALQRIIDDLGIPGFTITDYLYQIKSIKEKYKLEQIRTIQSLQSYKQYKSPFSWYNIVADMLAKVIDDEERDHRLRQPISVLRSLSSDYIKDSQGGKRGRSDAKFLKAHPCNNVTSDRVTSRRSKSVDKPSHCDGKHNSSKRTIIKEKSEKRVRYVPCPSYRPKKDCEEDELLSCRPTRDVEPEEIEYYPAVPTNSMDSKLDTDLLLTRENDKNYSRFLKCPECGWEDAKYKDTDEKNERRSYVPCSEYNKNLSGEYSACIGCNKVAHDDPRYQSVVNTDLSECLKKYDSRNFEFLEWLSKHPSAVSLIKPPAGSPILSPVESVKSTEKHADAEVQHSEDLKDPSKADVPISTSIQTQIVQVDPAATHKLQFSTIKAQLELILSESIERSRPNELAESVTRVTKSVQSTESPANQTRFSFESEKHEIGVNTVDAFDKALDNTVCVSDETKKCVSIQTLDEKEEERNNCYKDDTMKEVAINVVDQTSKGMQSAICVSRGNSACRMALEKKLELGTTTSVHQIRSVSCMTSENAKELKSNFVQCVSKEKLQALTRSESHDSVKHCIRDVKSKHLVEKRTQEFEDPCTTDTCPWNVLHLSKNPIVAPVLQQLLQNILSMHEQRAQEYKYRLKENCLIDQSKMVTAIKEYIKMLESSIIRDDLSEFSGKFDKKSSLEEVRRESSLRETGTCITRDDKSTVTEEENIFVVLPSVFTKSDEGQKAVEDMLIIEKTKRKHAMVDKKVCTRLNCKDVGISGSLVQLSSRDMEVQGDTRSFKDSVCVAKYEDTAERVSVGTQKRDPILVRVIKCNESQPIVRSDKGTLTLRTDMNFAKRYTSKRVETCGRSTCIPSTVCRMSNEANLKSAFRKERDNEIIEDYDICDINCKGKMSYDWTDVTNVDILSNMTSSRIPVCMKSPRKYTYARSK</sequence>
<dbReference type="PROSITE" id="PS51029">
    <property type="entry name" value="MADF"/>
    <property type="match status" value="1"/>
</dbReference>
<name>A0AAW0ZPI6_9HYME</name>
<evidence type="ECO:0000259" key="2">
    <source>
        <dbReference type="PROSITE" id="PS51029"/>
    </source>
</evidence>
<organism evidence="3 4">
    <name type="scientific">Tetragonisca angustula</name>
    <dbReference type="NCBI Taxonomy" id="166442"/>
    <lineage>
        <taxon>Eukaryota</taxon>
        <taxon>Metazoa</taxon>
        <taxon>Ecdysozoa</taxon>
        <taxon>Arthropoda</taxon>
        <taxon>Hexapoda</taxon>
        <taxon>Insecta</taxon>
        <taxon>Pterygota</taxon>
        <taxon>Neoptera</taxon>
        <taxon>Endopterygota</taxon>
        <taxon>Hymenoptera</taxon>
        <taxon>Apocrita</taxon>
        <taxon>Aculeata</taxon>
        <taxon>Apoidea</taxon>
        <taxon>Anthophila</taxon>
        <taxon>Apidae</taxon>
        <taxon>Tetragonisca</taxon>
    </lineage>
</organism>
<dbReference type="Pfam" id="PF10545">
    <property type="entry name" value="MADF_DNA_bdg"/>
    <property type="match status" value="1"/>
</dbReference>
<protein>
    <recommendedName>
        <fullName evidence="2">MADF domain-containing protein</fullName>
    </recommendedName>
</protein>
<feature type="region of interest" description="Disordered" evidence="1">
    <location>
        <begin position="432"/>
        <end position="453"/>
    </location>
</feature>
<feature type="region of interest" description="Disordered" evidence="1">
    <location>
        <begin position="154"/>
        <end position="178"/>
    </location>
</feature>
<feature type="domain" description="MADF" evidence="2">
    <location>
        <begin position="12"/>
        <end position="105"/>
    </location>
</feature>
<reference evidence="3 4" key="1">
    <citation type="submission" date="2024-05" db="EMBL/GenBank/DDBJ databases">
        <title>The nuclear and mitochondrial genome assemblies of Tetragonisca angustula (Apidae: Meliponini), a tiny yet remarkable pollinator in the Neotropics.</title>
        <authorList>
            <person name="Ferrari R."/>
            <person name="Ricardo P.C."/>
            <person name="Dias F.C."/>
            <person name="Araujo N.S."/>
            <person name="Soares D.O."/>
            <person name="Zhou Q.-S."/>
            <person name="Zhu C.-D."/>
            <person name="Coutinho L."/>
            <person name="Airas M.C."/>
            <person name="Batista T.M."/>
        </authorList>
    </citation>
    <scope>NUCLEOTIDE SEQUENCE [LARGE SCALE GENOMIC DNA]</scope>
    <source>
        <strain evidence="3">ASF017062</strain>
        <tissue evidence="3">Abdomen</tissue>
    </source>
</reference>
<evidence type="ECO:0000313" key="4">
    <source>
        <dbReference type="Proteomes" id="UP001432146"/>
    </source>
</evidence>
<accession>A0AAW0ZPI6</accession>
<dbReference type="AlphaFoldDB" id="A0AAW0ZPI6"/>
<evidence type="ECO:0000313" key="3">
    <source>
        <dbReference type="EMBL" id="KAK9299508.1"/>
    </source>
</evidence>
<feature type="compositionally biased region" description="Basic and acidic residues" evidence="1">
    <location>
        <begin position="363"/>
        <end position="384"/>
    </location>
</feature>
<comment type="caution">
    <text evidence="3">The sequence shown here is derived from an EMBL/GenBank/DDBJ whole genome shotgun (WGS) entry which is preliminary data.</text>
</comment>
<dbReference type="InterPro" id="IPR006578">
    <property type="entry name" value="MADF-dom"/>
</dbReference>